<gene>
    <name evidence="2" type="ORF">WCI35_003138</name>
</gene>
<name>A0ABD2FBE5_DAUMA</name>
<dbReference type="AlphaFoldDB" id="A0ABD2FBE5"/>
<evidence type="ECO:0000313" key="3">
    <source>
        <dbReference type="Proteomes" id="UP001610411"/>
    </source>
</evidence>
<reference evidence="2 3" key="1">
    <citation type="journal article" date="2024" name="G3 (Bethesda)">
        <title>A hybrid genome assembly of the endangered aye-aye (Daubentonia madagascariensis).</title>
        <authorList>
            <person name="Versoza C.J."/>
            <person name="Pfeifer S.P."/>
        </authorList>
    </citation>
    <scope>NUCLEOTIDE SEQUENCE [LARGE SCALE GENOMIC DNA]</scope>
    <source>
        <strain evidence="2">6821</strain>
    </source>
</reference>
<comment type="caution">
    <text evidence="2">The sequence shown here is derived from an EMBL/GenBank/DDBJ whole genome shotgun (WGS) entry which is preliminary data.</text>
</comment>
<evidence type="ECO:0000256" key="1">
    <source>
        <dbReference type="SAM" id="MobiDB-lite"/>
    </source>
</evidence>
<sequence length="44" mass="5409">EQHQFALAEKFKELRHRRKLESFLSRKRHQNAGKDKRHLPLSKE</sequence>
<feature type="non-terminal residue" evidence="2">
    <location>
        <position position="1"/>
    </location>
</feature>
<feature type="region of interest" description="Disordered" evidence="1">
    <location>
        <begin position="22"/>
        <end position="44"/>
    </location>
</feature>
<dbReference type="EMBL" id="JBFSEQ010000001">
    <property type="protein sequence ID" value="KAL2806503.1"/>
    <property type="molecule type" value="Genomic_DNA"/>
</dbReference>
<organism evidence="2 3">
    <name type="scientific">Daubentonia madagascariensis</name>
    <name type="common">Aye-aye</name>
    <name type="synonym">Sciurus madagascariensis</name>
    <dbReference type="NCBI Taxonomy" id="31869"/>
    <lineage>
        <taxon>Eukaryota</taxon>
        <taxon>Metazoa</taxon>
        <taxon>Chordata</taxon>
        <taxon>Craniata</taxon>
        <taxon>Vertebrata</taxon>
        <taxon>Euteleostomi</taxon>
        <taxon>Mammalia</taxon>
        <taxon>Eutheria</taxon>
        <taxon>Euarchontoglires</taxon>
        <taxon>Primates</taxon>
        <taxon>Strepsirrhini</taxon>
        <taxon>Chiromyiformes</taxon>
        <taxon>Daubentoniidae</taxon>
        <taxon>Daubentonia</taxon>
    </lineage>
</organism>
<evidence type="ECO:0000313" key="2">
    <source>
        <dbReference type="EMBL" id="KAL2806503.1"/>
    </source>
</evidence>
<proteinExistence type="predicted"/>
<keyword evidence="3" id="KW-1185">Reference proteome</keyword>
<accession>A0ABD2FBE5</accession>
<protein>
    <submittedName>
        <fullName evidence="2">Ribosomal RNA processing protein 36-like protein isoform 2</fullName>
    </submittedName>
</protein>
<dbReference type="Proteomes" id="UP001610411">
    <property type="component" value="Unassembled WGS sequence"/>
</dbReference>